<protein>
    <recommendedName>
        <fullName evidence="2">Protein kinase domain-containing protein</fullName>
    </recommendedName>
</protein>
<name>A0A7S3L4X3_9STRA</name>
<feature type="compositionally biased region" description="Basic residues" evidence="1">
    <location>
        <begin position="139"/>
        <end position="148"/>
    </location>
</feature>
<feature type="region of interest" description="Disordered" evidence="1">
    <location>
        <begin position="164"/>
        <end position="183"/>
    </location>
</feature>
<evidence type="ECO:0000313" key="3">
    <source>
        <dbReference type="EMBL" id="CAE0409576.1"/>
    </source>
</evidence>
<organism evidence="3">
    <name type="scientific">Amphora coffeiformis</name>
    <dbReference type="NCBI Taxonomy" id="265554"/>
    <lineage>
        <taxon>Eukaryota</taxon>
        <taxon>Sar</taxon>
        <taxon>Stramenopiles</taxon>
        <taxon>Ochrophyta</taxon>
        <taxon>Bacillariophyta</taxon>
        <taxon>Bacillariophyceae</taxon>
        <taxon>Bacillariophycidae</taxon>
        <taxon>Thalassiophysales</taxon>
        <taxon>Catenulaceae</taxon>
        <taxon>Amphora</taxon>
    </lineage>
</organism>
<proteinExistence type="predicted"/>
<reference evidence="3" key="1">
    <citation type="submission" date="2021-01" db="EMBL/GenBank/DDBJ databases">
        <authorList>
            <person name="Corre E."/>
            <person name="Pelletier E."/>
            <person name="Niang G."/>
            <person name="Scheremetjew M."/>
            <person name="Finn R."/>
            <person name="Kale V."/>
            <person name="Holt S."/>
            <person name="Cochrane G."/>
            <person name="Meng A."/>
            <person name="Brown T."/>
            <person name="Cohen L."/>
        </authorList>
    </citation>
    <scope>NUCLEOTIDE SEQUENCE</scope>
    <source>
        <strain evidence="3">CCMP127</strain>
    </source>
</reference>
<dbReference type="SUPFAM" id="SSF56112">
    <property type="entry name" value="Protein kinase-like (PK-like)"/>
    <property type="match status" value="1"/>
</dbReference>
<dbReference type="GO" id="GO:0004674">
    <property type="term" value="F:protein serine/threonine kinase activity"/>
    <property type="evidence" value="ECO:0007669"/>
    <property type="project" value="TreeGrafter"/>
</dbReference>
<dbReference type="InterPro" id="IPR011009">
    <property type="entry name" value="Kinase-like_dom_sf"/>
</dbReference>
<dbReference type="SMART" id="SM00220">
    <property type="entry name" value="S_TKc"/>
    <property type="match status" value="1"/>
</dbReference>
<feature type="region of interest" description="Disordered" evidence="1">
    <location>
        <begin position="103"/>
        <end position="148"/>
    </location>
</feature>
<feature type="region of interest" description="Disordered" evidence="1">
    <location>
        <begin position="386"/>
        <end position="405"/>
    </location>
</feature>
<dbReference type="Gene3D" id="1.10.510.10">
    <property type="entry name" value="Transferase(Phosphotransferase) domain 1"/>
    <property type="match status" value="1"/>
</dbReference>
<dbReference type="PANTHER" id="PTHR44329">
    <property type="entry name" value="SERINE/THREONINE-PROTEIN KINASE TNNI3K-RELATED"/>
    <property type="match status" value="1"/>
</dbReference>
<dbReference type="GO" id="GO:0005524">
    <property type="term" value="F:ATP binding"/>
    <property type="evidence" value="ECO:0007669"/>
    <property type="project" value="InterPro"/>
</dbReference>
<dbReference type="AlphaFoldDB" id="A0A7S3L4X3"/>
<accession>A0A7S3L4X3</accession>
<sequence>MTAIAVDPATVLTTIKSKDLPSTSSSISSSIGNKRNALLWDEVSQCLDVRIFRGDSTTNNACSTLVPPRLLPSITANDVQVGHLLGEGGFSEVFGCSPHPSWKAKHIRGDEEQNPSSTTTTKTATTRDKSTVNATSKSTNKKSTRTVHHQYALKKLRADLEHHHIKQQLQQQQQHGSHNDPEDAVENAIRGAYFEATLLSHIPHHAHIIRFTALSEDFWQDPRHGFVVMEKLTSTLDQHLDRWHILSQTAQQQPKGRAMFPFRKSRRGGSSSLMQEEQLERIESTALGVAHACLFLHQHGIVHRDVKPTNIGFSSDSGAVKLFDFGLARTTHACDGQHRVLTGNTGTPCYMAPEVAAYKDYGPAADVFSFAILLWEICALEPPPLSLSPPPPSSSPHGQGGPTKSLHKIISRHWRQGRRPSLRKIAAIPVRRLLPQCWHHDPSQRPTFEEIVPQLVDMTTTTTSSDAATANESTSSV</sequence>
<evidence type="ECO:0000256" key="1">
    <source>
        <dbReference type="SAM" id="MobiDB-lite"/>
    </source>
</evidence>
<evidence type="ECO:0000259" key="2">
    <source>
        <dbReference type="PROSITE" id="PS50011"/>
    </source>
</evidence>
<feature type="domain" description="Protein kinase" evidence="2">
    <location>
        <begin position="79"/>
        <end position="455"/>
    </location>
</feature>
<dbReference type="Pfam" id="PF07714">
    <property type="entry name" value="PK_Tyr_Ser-Thr"/>
    <property type="match status" value="1"/>
</dbReference>
<dbReference type="PROSITE" id="PS50011">
    <property type="entry name" value="PROTEIN_KINASE_DOM"/>
    <property type="match status" value="1"/>
</dbReference>
<gene>
    <name evidence="3" type="ORF">ACOF00016_LOCUS7213</name>
</gene>
<dbReference type="EMBL" id="HBIM01008491">
    <property type="protein sequence ID" value="CAE0409576.1"/>
    <property type="molecule type" value="Transcribed_RNA"/>
</dbReference>
<dbReference type="InterPro" id="IPR001245">
    <property type="entry name" value="Ser-Thr/Tyr_kinase_cat_dom"/>
</dbReference>
<dbReference type="InterPro" id="IPR051681">
    <property type="entry name" value="Ser/Thr_Kinases-Pseudokinases"/>
</dbReference>
<dbReference type="InterPro" id="IPR000719">
    <property type="entry name" value="Prot_kinase_dom"/>
</dbReference>